<reference evidence="2 3" key="1">
    <citation type="journal article" date="2015" name="Genome Biol. Evol.">
        <title>Comparative Genomics of a Bacterivorous Green Alga Reveals Evolutionary Causalities and Consequences of Phago-Mixotrophic Mode of Nutrition.</title>
        <authorList>
            <person name="Burns J.A."/>
            <person name="Paasch A."/>
            <person name="Narechania A."/>
            <person name="Kim E."/>
        </authorList>
    </citation>
    <scope>NUCLEOTIDE SEQUENCE [LARGE SCALE GENOMIC DNA]</scope>
    <source>
        <strain evidence="2 3">PLY_AMNH</strain>
    </source>
</reference>
<dbReference type="Gene3D" id="3.40.50.150">
    <property type="entry name" value="Vaccinia Virus protein VP39"/>
    <property type="match status" value="1"/>
</dbReference>
<sequence length="885" mass="99037">MRKIAKESGHDHSVDVAIIPYIQGKIRNDVNNFRSAFRYGSWKKKGKAWVLKPHAKHPFAKVEGAEGISLTVYNDAAKLEALKKAGIEPVALPTTYEEGLPSLEDTRECLLASWSKSVLSLGEEEEEDAEEEEPLRKRPAESEEAPGASPSKSTRAQKAKKGKEDPRDKGKEGEGGGHGGTQSDEEDHVNLASRYPVGTEVYVYARPTADDEAIKAPLEEKEYFTSNGALKQEVPLLAGKATVCDLHQSVEQWHVSEELKLPPPLPGSGGMLNICYKRIDSYVQDMEYLREQTRLFFEDLEANGPPQWLAINTHKIWHWADLLLRFGPVREWWMYAFESMNGKLARWVKNNAFPVASIMNGYLRLKTLRSLRGILTMLLNRERATAGRVPRALMAGPAPGIVVTTFGEKGKPLELTSLEIDQLTRWMRASIPAYRKLFQQHAEYDLFRRRENAARSKQALRFRQEVGVVPAIAFGPLEDPEGWLGRQYTAYEKSLIMGPEPMCSKYNKCDWLPVPTEAQIASFKLKNSILGVDKVSKAYYTFNPWDTSRYTMDNREPYLLANQVQAQVVIVKHPCMDSAVIALADETHPAVHKRLPWMKNLIRVLGEEENADSDVVDKQFVASCRTNTWEYAPVHSSKFANNSEGKRINKHQKPLKLIHDLINIHMRGPELEGEARGKSACEGVLPLHHDYHFILDACCGSGTTSVAANMLGLGSVAFDREQGMVDSAKERIRFPDGFFSLADEVLSKQEYDEVKRQREAHRKEQEKVEKERGKKTAVEMRETEKAAKQQEAEAAKAAKQQEAEAVKAAKKEKADAEKAAKQQADAEKAAKKQKAEAEKAAKKEKAEADKAAKAAAAAAAGPIPKRQAAQGGKSESDHQAKRRKR</sequence>
<keyword evidence="3" id="KW-1185">Reference proteome</keyword>
<feature type="compositionally biased region" description="Acidic residues" evidence="1">
    <location>
        <begin position="122"/>
        <end position="133"/>
    </location>
</feature>
<feature type="compositionally biased region" description="Basic and acidic residues" evidence="1">
    <location>
        <begin position="162"/>
        <end position="175"/>
    </location>
</feature>
<feature type="compositionally biased region" description="Basic and acidic residues" evidence="1">
    <location>
        <begin position="755"/>
        <end position="852"/>
    </location>
</feature>
<comment type="caution">
    <text evidence="2">The sequence shown here is derived from an EMBL/GenBank/DDBJ whole genome shotgun (WGS) entry which is preliminary data.</text>
</comment>
<feature type="region of interest" description="Disordered" evidence="1">
    <location>
        <begin position="755"/>
        <end position="885"/>
    </location>
</feature>
<proteinExistence type="predicted"/>
<dbReference type="InterPro" id="IPR029063">
    <property type="entry name" value="SAM-dependent_MTases_sf"/>
</dbReference>
<dbReference type="AlphaFoldDB" id="A0AAE0GXL1"/>
<dbReference type="SUPFAM" id="SSF53335">
    <property type="entry name" value="S-adenosyl-L-methionine-dependent methyltransferases"/>
    <property type="match status" value="1"/>
</dbReference>
<protein>
    <submittedName>
        <fullName evidence="2">Uncharacterized protein</fullName>
    </submittedName>
</protein>
<accession>A0AAE0GXL1</accession>
<dbReference type="Proteomes" id="UP001190700">
    <property type="component" value="Unassembled WGS sequence"/>
</dbReference>
<evidence type="ECO:0000313" key="3">
    <source>
        <dbReference type="Proteomes" id="UP001190700"/>
    </source>
</evidence>
<gene>
    <name evidence="2" type="ORF">CYMTET_6403</name>
</gene>
<organism evidence="2 3">
    <name type="scientific">Cymbomonas tetramitiformis</name>
    <dbReference type="NCBI Taxonomy" id="36881"/>
    <lineage>
        <taxon>Eukaryota</taxon>
        <taxon>Viridiplantae</taxon>
        <taxon>Chlorophyta</taxon>
        <taxon>Pyramimonadophyceae</taxon>
        <taxon>Pyramimonadales</taxon>
        <taxon>Pyramimonadaceae</taxon>
        <taxon>Cymbomonas</taxon>
    </lineage>
</organism>
<evidence type="ECO:0000256" key="1">
    <source>
        <dbReference type="SAM" id="MobiDB-lite"/>
    </source>
</evidence>
<feature type="region of interest" description="Disordered" evidence="1">
    <location>
        <begin position="120"/>
        <end position="189"/>
    </location>
</feature>
<dbReference type="EMBL" id="LGRX02001524">
    <property type="protein sequence ID" value="KAK3286013.1"/>
    <property type="molecule type" value="Genomic_DNA"/>
</dbReference>
<name>A0AAE0GXL1_9CHLO</name>
<evidence type="ECO:0000313" key="2">
    <source>
        <dbReference type="EMBL" id="KAK3286013.1"/>
    </source>
</evidence>